<organism evidence="1 2">
    <name type="scientific">Xylaria curta</name>
    <dbReference type="NCBI Taxonomy" id="42375"/>
    <lineage>
        <taxon>Eukaryota</taxon>
        <taxon>Fungi</taxon>
        <taxon>Dikarya</taxon>
        <taxon>Ascomycota</taxon>
        <taxon>Pezizomycotina</taxon>
        <taxon>Sordariomycetes</taxon>
        <taxon>Xylariomycetidae</taxon>
        <taxon>Xylariales</taxon>
        <taxon>Xylariaceae</taxon>
        <taxon>Xylaria</taxon>
    </lineage>
</organism>
<dbReference type="Proteomes" id="UP001143856">
    <property type="component" value="Unassembled WGS sequence"/>
</dbReference>
<evidence type="ECO:0000313" key="2">
    <source>
        <dbReference type="Proteomes" id="UP001143856"/>
    </source>
</evidence>
<reference evidence="1" key="1">
    <citation type="submission" date="2022-10" db="EMBL/GenBank/DDBJ databases">
        <title>Genome Sequence of Xylaria curta.</title>
        <authorList>
            <person name="Buettner E."/>
        </authorList>
    </citation>
    <scope>NUCLEOTIDE SEQUENCE</scope>
    <source>
        <strain evidence="1">Babe10</strain>
    </source>
</reference>
<name>A0ACC1NW78_9PEZI</name>
<protein>
    <submittedName>
        <fullName evidence="1">Uncharacterized protein</fullName>
    </submittedName>
</protein>
<proteinExistence type="predicted"/>
<comment type="caution">
    <text evidence="1">The sequence shown here is derived from an EMBL/GenBank/DDBJ whole genome shotgun (WGS) entry which is preliminary data.</text>
</comment>
<sequence length="386" mass="43582">MASERSLGTLYSHSLAFFQKFLVRCSRYGELESSRGLERCYEEYSRLKIWGHQKRATLGPSVPGSLESALQDRPELQNILLEIYEQIIDCFQRLDLLTSGSLIGSLVLLTEDHGSDDESEPTDSGLEPASGALDPVFEGIEELYRLSSLISRPRLTGRYLRSTRPILNPACQQEHQHIRQKFLTWRTHQKDDIMQDHEQEQEIGTASQTVLPKEETATPDLIANRQSAEEMHNPFDYILSQRLAIANMKRREQFKYWDTHPYQINSENLEPISSGLPPPPSSVFTTTSVPRSTIILDQSNPNINAIPRTNYAPTEVGKHTAMRVPDMPQSADAMFFEIYVPIYAHSLTAKISNDFSPRGMIGNIMKPNYTADNGFANPVLASTPPN</sequence>
<keyword evidence="2" id="KW-1185">Reference proteome</keyword>
<evidence type="ECO:0000313" key="1">
    <source>
        <dbReference type="EMBL" id="KAJ2982578.1"/>
    </source>
</evidence>
<gene>
    <name evidence="1" type="ORF">NUW58_g6413</name>
</gene>
<dbReference type="EMBL" id="JAPDGR010001442">
    <property type="protein sequence ID" value="KAJ2982578.1"/>
    <property type="molecule type" value="Genomic_DNA"/>
</dbReference>
<accession>A0ACC1NW78</accession>